<dbReference type="PATRIC" id="fig|1227490.4.peg.1198"/>
<evidence type="ECO:0000313" key="3">
    <source>
        <dbReference type="Proteomes" id="UP000011560"/>
    </source>
</evidence>
<name>M0BQM7_9EURY</name>
<protein>
    <recommendedName>
        <fullName evidence="4">Membrane-bound metal-dependent hydrolase</fullName>
    </recommendedName>
</protein>
<sequence>MATTHALVGLALVAPVAVVVPDVAAPLAAGAIVGGIAPDLDLFFVHRRTFHFPVLGAAPAAAAMIGAAVVSTPAVVGLAAFLTVAWFHAMTDVIGGGAGFDPWTNPIERAVFDHWHGRWIRPRRWIRYDGAPEDAALGAILAIPALVVFDGPVRPLVGLGLLCSVGYALVRRRLPSWIDE</sequence>
<keyword evidence="1" id="KW-0812">Transmembrane</keyword>
<keyword evidence="1" id="KW-1133">Transmembrane helix</keyword>
<feature type="transmembrane region" description="Helical" evidence="1">
    <location>
        <begin position="54"/>
        <end position="87"/>
    </location>
</feature>
<evidence type="ECO:0000313" key="2">
    <source>
        <dbReference type="EMBL" id="ELZ11959.1"/>
    </source>
</evidence>
<evidence type="ECO:0008006" key="4">
    <source>
        <dbReference type="Google" id="ProtNLM"/>
    </source>
</evidence>
<dbReference type="EMBL" id="AOIQ01000010">
    <property type="protein sequence ID" value="ELZ11959.1"/>
    <property type="molecule type" value="Genomic_DNA"/>
</dbReference>
<evidence type="ECO:0000256" key="1">
    <source>
        <dbReference type="SAM" id="Phobius"/>
    </source>
</evidence>
<keyword evidence="3" id="KW-1185">Reference proteome</keyword>
<dbReference type="Proteomes" id="UP000011560">
    <property type="component" value="Unassembled WGS sequence"/>
</dbReference>
<dbReference type="STRING" id="1227490.C479_05922"/>
<comment type="caution">
    <text evidence="2">The sequence shown here is derived from an EMBL/GenBank/DDBJ whole genome shotgun (WGS) entry which is preliminary data.</text>
</comment>
<reference evidence="2 3" key="1">
    <citation type="journal article" date="2014" name="PLoS Genet.">
        <title>Phylogenetically driven sequencing of extremely halophilic archaea reveals strategies for static and dynamic osmo-response.</title>
        <authorList>
            <person name="Becker E.A."/>
            <person name="Seitzer P.M."/>
            <person name="Tritt A."/>
            <person name="Larsen D."/>
            <person name="Krusor M."/>
            <person name="Yao A.I."/>
            <person name="Wu D."/>
            <person name="Madern D."/>
            <person name="Eisen J.A."/>
            <person name="Darling A.E."/>
            <person name="Facciotti M.T."/>
        </authorList>
    </citation>
    <scope>NUCLEOTIDE SEQUENCE [LARGE SCALE GENOMIC DNA]</scope>
    <source>
        <strain evidence="2 3">JCM 14624</strain>
    </source>
</reference>
<accession>M0BQM7</accession>
<dbReference type="AlphaFoldDB" id="M0BQM7"/>
<gene>
    <name evidence="2" type="ORF">C479_05922</name>
</gene>
<keyword evidence="1" id="KW-0472">Membrane</keyword>
<proteinExistence type="predicted"/>
<organism evidence="2 3">
    <name type="scientific">Halovivax asiaticus JCM 14624</name>
    <dbReference type="NCBI Taxonomy" id="1227490"/>
    <lineage>
        <taxon>Archaea</taxon>
        <taxon>Methanobacteriati</taxon>
        <taxon>Methanobacteriota</taxon>
        <taxon>Stenosarchaea group</taxon>
        <taxon>Halobacteria</taxon>
        <taxon>Halobacteriales</taxon>
        <taxon>Natrialbaceae</taxon>
        <taxon>Halovivax</taxon>
    </lineage>
</organism>